<organism evidence="2 3">
    <name type="scientific">Cellulomonas fimi</name>
    <dbReference type="NCBI Taxonomy" id="1708"/>
    <lineage>
        <taxon>Bacteria</taxon>
        <taxon>Bacillati</taxon>
        <taxon>Actinomycetota</taxon>
        <taxon>Actinomycetes</taxon>
        <taxon>Micrococcales</taxon>
        <taxon>Cellulomonadaceae</taxon>
        <taxon>Cellulomonas</taxon>
    </lineage>
</organism>
<evidence type="ECO:0000313" key="3">
    <source>
        <dbReference type="Proteomes" id="UP000562124"/>
    </source>
</evidence>
<reference evidence="2 3" key="1">
    <citation type="submission" date="2020-04" db="EMBL/GenBank/DDBJ databases">
        <title>Sequencing and Assembly of C. fimi.</title>
        <authorList>
            <person name="Ramsey A.R."/>
        </authorList>
    </citation>
    <scope>NUCLEOTIDE SEQUENCE [LARGE SCALE GENOMIC DNA]</scope>
    <source>
        <strain evidence="2 3">SB</strain>
    </source>
</reference>
<dbReference type="PANTHER" id="PTHR33525">
    <property type="match status" value="1"/>
</dbReference>
<name>A0A7Y0LZG2_CELFI</name>
<feature type="domain" description="HDOD" evidence="1">
    <location>
        <begin position="211"/>
        <end position="410"/>
    </location>
</feature>
<sequence length="410" mass="42602">MTSPGTRPADSAALTGVDVTVHRQPLIRRDGSVHGYAVGVVVRTSLAHAHLTERLDALVEAQYERLDLEAVGGGSPVFVQATQGMLLRDEPIAGNRDLIVLEVPRHFADLPGAGAHLSRLRAAGYGLALNDYVPGGGQDPLLPIVHFVKVDLGRGQELATTAIRAAQAAARATIAMRVDTDARVGYCTSAGVDLQQGPMFQRDAPTVEREYTTGELQCLELMQLLSAPAPDQEAVVRVVGSDPELAMRVLRLVNSSAVPVRHEVDSVRQAVVLLGPRQLGALATSALAGAERATIASLWSVLTRAIACATLAGDDAGYTVGLLSAAAAQLRVPASDLVARTGVSDEVGSALCDLSGPYGPVLAAVLAHEENDVAAVEATGLVPFEVAHAYLAAVSEALGTATLLAGPARR</sequence>
<dbReference type="InterPro" id="IPR013976">
    <property type="entry name" value="HDOD"/>
</dbReference>
<dbReference type="InterPro" id="IPR052340">
    <property type="entry name" value="RNase_Y/CdgJ"/>
</dbReference>
<proteinExistence type="predicted"/>
<dbReference type="Gene3D" id="1.10.3210.10">
    <property type="entry name" value="Hypothetical protein af1432"/>
    <property type="match status" value="1"/>
</dbReference>
<dbReference type="PROSITE" id="PS51833">
    <property type="entry name" value="HDOD"/>
    <property type="match status" value="1"/>
</dbReference>
<evidence type="ECO:0000259" key="1">
    <source>
        <dbReference type="PROSITE" id="PS51833"/>
    </source>
</evidence>
<dbReference type="Gene3D" id="3.20.20.450">
    <property type="entry name" value="EAL domain"/>
    <property type="match status" value="1"/>
</dbReference>
<dbReference type="PANTHER" id="PTHR33525:SF4">
    <property type="entry name" value="CYCLIC DI-GMP PHOSPHODIESTERASE CDGJ"/>
    <property type="match status" value="1"/>
</dbReference>
<dbReference type="Pfam" id="PF08668">
    <property type="entry name" value="HDOD"/>
    <property type="match status" value="1"/>
</dbReference>
<dbReference type="EMBL" id="JABCJJ010000022">
    <property type="protein sequence ID" value="NMR21023.1"/>
    <property type="molecule type" value="Genomic_DNA"/>
</dbReference>
<dbReference type="AlphaFoldDB" id="A0A7Y0LZG2"/>
<dbReference type="SUPFAM" id="SSF109604">
    <property type="entry name" value="HD-domain/PDEase-like"/>
    <property type="match status" value="1"/>
</dbReference>
<protein>
    <submittedName>
        <fullName evidence="2">HDOD domain-containing protein</fullName>
    </submittedName>
</protein>
<comment type="caution">
    <text evidence="2">The sequence shown here is derived from an EMBL/GenBank/DDBJ whole genome shotgun (WGS) entry which is preliminary data.</text>
</comment>
<dbReference type="RefSeq" id="WP_169325402.1">
    <property type="nucleotide sequence ID" value="NZ_JABCJJ010000022.1"/>
</dbReference>
<keyword evidence="3" id="KW-1185">Reference proteome</keyword>
<gene>
    <name evidence="2" type="ORF">HIR71_12470</name>
</gene>
<dbReference type="InterPro" id="IPR035919">
    <property type="entry name" value="EAL_sf"/>
</dbReference>
<dbReference type="Proteomes" id="UP000562124">
    <property type="component" value="Unassembled WGS sequence"/>
</dbReference>
<evidence type="ECO:0000313" key="2">
    <source>
        <dbReference type="EMBL" id="NMR21023.1"/>
    </source>
</evidence>
<accession>A0A7Y0LZG2</accession>
<dbReference type="SUPFAM" id="SSF141868">
    <property type="entry name" value="EAL domain-like"/>
    <property type="match status" value="1"/>
</dbReference>